<dbReference type="Proteomes" id="UP000001037">
    <property type="component" value="Chromosome"/>
</dbReference>
<dbReference type="KEGG" id="pfm:Pyrfu_1419"/>
<dbReference type="HOGENOM" id="CLU_2712996_0_0_2"/>
<gene>
    <name evidence="1" type="ordered locus">Pyrfu_1419</name>
</gene>
<keyword evidence="2" id="KW-1185">Reference proteome</keyword>
<dbReference type="AlphaFoldDB" id="G0EH53"/>
<reference evidence="1 2" key="1">
    <citation type="journal article" date="2011" name="Stand. Genomic Sci.">
        <title>Complete genome sequence of the hyperthermophilic chemolithoautotroph Pyrolobus fumarii type strain (1A).</title>
        <authorList>
            <person name="Anderson I."/>
            <person name="Goker M."/>
            <person name="Nolan M."/>
            <person name="Lucas S."/>
            <person name="Hammon N."/>
            <person name="Deshpande S."/>
            <person name="Cheng J.F."/>
            <person name="Tapia R."/>
            <person name="Han C."/>
            <person name="Goodwin L."/>
            <person name="Pitluck S."/>
            <person name="Huntemann M."/>
            <person name="Liolios K."/>
            <person name="Ivanova N."/>
            <person name="Pagani I."/>
            <person name="Mavromatis K."/>
            <person name="Ovchinikova G."/>
            <person name="Pati A."/>
            <person name="Chen A."/>
            <person name="Palaniappan K."/>
            <person name="Land M."/>
            <person name="Hauser L."/>
            <person name="Brambilla E.M."/>
            <person name="Huber H."/>
            <person name="Yasawong M."/>
            <person name="Rohde M."/>
            <person name="Spring S."/>
            <person name="Abt B."/>
            <person name="Sikorski J."/>
            <person name="Wirth R."/>
            <person name="Detter J.C."/>
            <person name="Woyke T."/>
            <person name="Bristow J."/>
            <person name="Eisen J.A."/>
            <person name="Markowitz V."/>
            <person name="Hugenholtz P."/>
            <person name="Kyrpides N.C."/>
            <person name="Klenk H.P."/>
            <person name="Lapidus A."/>
        </authorList>
    </citation>
    <scope>NUCLEOTIDE SEQUENCE [LARGE SCALE GENOMIC DNA]</scope>
    <source>
        <strain evidence="2">DSM 11204 / 1A</strain>
    </source>
</reference>
<organism evidence="1 2">
    <name type="scientific">Pyrolobus fumarii (strain DSM 11204 / 1A)</name>
    <dbReference type="NCBI Taxonomy" id="694429"/>
    <lineage>
        <taxon>Archaea</taxon>
        <taxon>Thermoproteota</taxon>
        <taxon>Thermoprotei</taxon>
        <taxon>Desulfurococcales</taxon>
        <taxon>Pyrodictiaceae</taxon>
        <taxon>Pyrolobus</taxon>
    </lineage>
</organism>
<sequence length="72" mass="8331">MADERKKRILLEEGAEVIYDEEKGEVVEVRLASDASAEEILVKLREGELDERLPEKVRRSLEEKLEESLGNY</sequence>
<dbReference type="EMBL" id="CP002838">
    <property type="protein sequence ID" value="AEM39277.1"/>
    <property type="molecule type" value="Genomic_DNA"/>
</dbReference>
<accession>G0EH53</accession>
<evidence type="ECO:0000313" key="1">
    <source>
        <dbReference type="EMBL" id="AEM39277.1"/>
    </source>
</evidence>
<dbReference type="GeneID" id="11138605"/>
<evidence type="ECO:0000313" key="2">
    <source>
        <dbReference type="Proteomes" id="UP000001037"/>
    </source>
</evidence>
<dbReference type="InParanoid" id="G0EH53"/>
<name>G0EH53_PYRF1</name>
<protein>
    <submittedName>
        <fullName evidence="1">Transcriptional regulator, LysR family</fullName>
    </submittedName>
</protein>
<dbReference type="RefSeq" id="WP_014026954.1">
    <property type="nucleotide sequence ID" value="NC_015931.1"/>
</dbReference>
<proteinExistence type="predicted"/>